<evidence type="ECO:0000313" key="1">
    <source>
        <dbReference type="EMBL" id="MBP2294709.1"/>
    </source>
</evidence>
<dbReference type="Proteomes" id="UP000781958">
    <property type="component" value="Unassembled WGS sequence"/>
</dbReference>
<organism evidence="1 2">
    <name type="scientific">Azospirillum rugosum</name>
    <dbReference type="NCBI Taxonomy" id="416170"/>
    <lineage>
        <taxon>Bacteria</taxon>
        <taxon>Pseudomonadati</taxon>
        <taxon>Pseudomonadota</taxon>
        <taxon>Alphaproteobacteria</taxon>
        <taxon>Rhodospirillales</taxon>
        <taxon>Azospirillaceae</taxon>
        <taxon>Azospirillum</taxon>
    </lineage>
</organism>
<comment type="caution">
    <text evidence="1">The sequence shown here is derived from an EMBL/GenBank/DDBJ whole genome shotgun (WGS) entry which is preliminary data.</text>
</comment>
<reference evidence="1 2" key="1">
    <citation type="submission" date="2021-03" db="EMBL/GenBank/DDBJ databases">
        <title>Genomic Encyclopedia of Type Strains, Phase III (KMG-III): the genomes of soil and plant-associated and newly described type strains.</title>
        <authorList>
            <person name="Whitman W."/>
        </authorList>
    </citation>
    <scope>NUCLEOTIDE SEQUENCE [LARGE SCALE GENOMIC DNA]</scope>
    <source>
        <strain evidence="1 2">IMMIB AFH-6</strain>
    </source>
</reference>
<protein>
    <recommendedName>
        <fullName evidence="3">Helix-turn-helix domain-containing protein</fullName>
    </recommendedName>
</protein>
<dbReference type="RefSeq" id="WP_209768987.1">
    <property type="nucleotide sequence ID" value="NZ_JAGINP010000017.1"/>
</dbReference>
<evidence type="ECO:0000313" key="2">
    <source>
        <dbReference type="Proteomes" id="UP000781958"/>
    </source>
</evidence>
<keyword evidence="2" id="KW-1185">Reference proteome</keyword>
<proteinExistence type="predicted"/>
<sequence>MASSPAGDLIGNITKAEFCKLYAYSDRTLSRRLAGDDPPPFFRDGGRLLIRRADAEAWNVRQAEKGRVQRAPAFGTQAANQNTPA</sequence>
<gene>
    <name evidence="1" type="ORF">J2851_004499</name>
</gene>
<evidence type="ECO:0008006" key="3">
    <source>
        <dbReference type="Google" id="ProtNLM"/>
    </source>
</evidence>
<accession>A0ABS4SR67</accession>
<dbReference type="EMBL" id="JAGINP010000017">
    <property type="protein sequence ID" value="MBP2294709.1"/>
    <property type="molecule type" value="Genomic_DNA"/>
</dbReference>
<name>A0ABS4SR67_9PROT</name>